<comment type="function">
    <text evidence="2">One of several proteins that assist in the late maturation steps of the functional core of the 30S ribosomal subunit. Associates with free 30S ribosomal subunits (but not with 30S subunits that are part of 70S ribosomes or polysomes). Required for efficient processing of 16S rRNA. May interact with the 5'-terminal helix region of 16S rRNA.</text>
</comment>
<dbReference type="InterPro" id="IPR000238">
    <property type="entry name" value="RbfA"/>
</dbReference>
<dbReference type="HAMAP" id="MF_00003">
    <property type="entry name" value="RbfA"/>
    <property type="match status" value="1"/>
</dbReference>
<proteinExistence type="inferred from homology"/>
<keyword evidence="1 2" id="KW-0690">Ribosome biogenesis</keyword>
<dbReference type="Proteomes" id="UP000092967">
    <property type="component" value="Chromosome"/>
</dbReference>
<sequence length="131" mass="14744">MEETNRQKKIAGVIQKDLAEVLQADARNGLRGVIISVSKVSVTADLGQAKAYLSVFPSEKREEIIKAVNANVVGIRHELAQRTKHQLRRMPNLLFFGDDSLDYIENIDDSLKGKDVNPIYNPEILDKRKKS</sequence>
<keyword evidence="2" id="KW-0963">Cytoplasm</keyword>
<protein>
    <recommendedName>
        <fullName evidence="2">Ribosome-binding factor A</fullName>
    </recommendedName>
</protein>
<dbReference type="NCBIfam" id="TIGR00082">
    <property type="entry name" value="rbfA"/>
    <property type="match status" value="1"/>
</dbReference>
<evidence type="ECO:0000313" key="4">
    <source>
        <dbReference type="Proteomes" id="UP000092967"/>
    </source>
</evidence>
<reference evidence="3 4" key="1">
    <citation type="submission" date="2016-02" db="EMBL/GenBank/DDBJ databases">
        <authorList>
            <person name="Wen L."/>
            <person name="He K."/>
            <person name="Yang H."/>
        </authorList>
    </citation>
    <scope>NUCLEOTIDE SEQUENCE [LARGE SCALE GENOMIC DNA]</scope>
    <source>
        <strain evidence="3 4">CZ1127</strain>
    </source>
</reference>
<dbReference type="GO" id="GO:0030490">
    <property type="term" value="P:maturation of SSU-rRNA"/>
    <property type="evidence" value="ECO:0007669"/>
    <property type="project" value="UniProtKB-UniRule"/>
</dbReference>
<dbReference type="GO" id="GO:0005829">
    <property type="term" value="C:cytosol"/>
    <property type="evidence" value="ECO:0007669"/>
    <property type="project" value="TreeGrafter"/>
</dbReference>
<dbReference type="InterPro" id="IPR023799">
    <property type="entry name" value="RbfA_dom_sf"/>
</dbReference>
<organism evidence="3 4">
    <name type="scientific">Wenyingzhuangia fucanilytica</name>
    <dbReference type="NCBI Taxonomy" id="1790137"/>
    <lineage>
        <taxon>Bacteria</taxon>
        <taxon>Pseudomonadati</taxon>
        <taxon>Bacteroidota</taxon>
        <taxon>Flavobacteriia</taxon>
        <taxon>Flavobacteriales</taxon>
        <taxon>Flavobacteriaceae</taxon>
        <taxon>Wenyingzhuangia</taxon>
    </lineage>
</organism>
<dbReference type="RefSeq" id="WP_068827583.1">
    <property type="nucleotide sequence ID" value="NZ_CP014224.1"/>
</dbReference>
<dbReference type="PANTHER" id="PTHR33515">
    <property type="entry name" value="RIBOSOME-BINDING FACTOR A, CHLOROPLASTIC-RELATED"/>
    <property type="match status" value="1"/>
</dbReference>
<keyword evidence="4" id="KW-1185">Reference proteome</keyword>
<dbReference type="PANTHER" id="PTHR33515:SF1">
    <property type="entry name" value="RIBOSOME-BINDING FACTOR A, CHLOROPLASTIC-RELATED"/>
    <property type="match status" value="1"/>
</dbReference>
<dbReference type="SUPFAM" id="SSF89919">
    <property type="entry name" value="Ribosome-binding factor A, RbfA"/>
    <property type="match status" value="1"/>
</dbReference>
<dbReference type="AlphaFoldDB" id="A0A1B1Y842"/>
<comment type="subunit">
    <text evidence="2">Monomer. Binds 30S ribosomal subunits, but not 50S ribosomal subunits or 70S ribosomes.</text>
</comment>
<name>A0A1B1Y842_9FLAO</name>
<accession>A0A1B1Y842</accession>
<dbReference type="InterPro" id="IPR015946">
    <property type="entry name" value="KH_dom-like_a/b"/>
</dbReference>
<gene>
    <name evidence="2" type="primary">rbfA</name>
    <name evidence="3" type="ORF">AXE80_11820</name>
</gene>
<comment type="similarity">
    <text evidence="2">Belongs to the RbfA family.</text>
</comment>
<evidence type="ECO:0000313" key="3">
    <source>
        <dbReference type="EMBL" id="ANW96927.1"/>
    </source>
</evidence>
<dbReference type="EMBL" id="CP014224">
    <property type="protein sequence ID" value="ANW96927.1"/>
    <property type="molecule type" value="Genomic_DNA"/>
</dbReference>
<dbReference type="Pfam" id="PF02033">
    <property type="entry name" value="RBFA"/>
    <property type="match status" value="1"/>
</dbReference>
<dbReference type="Gene3D" id="3.30.300.20">
    <property type="match status" value="1"/>
</dbReference>
<dbReference type="OrthoDB" id="9811910at2"/>
<dbReference type="STRING" id="1790137.AXE80_11820"/>
<comment type="subcellular location">
    <subcellularLocation>
        <location evidence="2">Cytoplasm</location>
    </subcellularLocation>
</comment>
<dbReference type="GO" id="GO:0043024">
    <property type="term" value="F:ribosomal small subunit binding"/>
    <property type="evidence" value="ECO:0007669"/>
    <property type="project" value="TreeGrafter"/>
</dbReference>
<evidence type="ECO:0000256" key="2">
    <source>
        <dbReference type="HAMAP-Rule" id="MF_00003"/>
    </source>
</evidence>
<evidence type="ECO:0000256" key="1">
    <source>
        <dbReference type="ARBA" id="ARBA00022517"/>
    </source>
</evidence>
<dbReference type="KEGG" id="wfu:AXE80_11820"/>